<gene>
    <name evidence="1" type="ORF">GCM10012282_22030</name>
</gene>
<dbReference type="EMBL" id="BMMU01000005">
    <property type="protein sequence ID" value="GGJ25034.1"/>
    <property type="molecule type" value="Genomic_DNA"/>
</dbReference>
<reference evidence="1" key="1">
    <citation type="journal article" date="2014" name="Int. J. Syst. Evol. Microbiol.">
        <title>Complete genome sequence of Corynebacterium casei LMG S-19264T (=DSM 44701T), isolated from a smear-ripened cheese.</title>
        <authorList>
            <consortium name="US DOE Joint Genome Institute (JGI-PGF)"/>
            <person name="Walter F."/>
            <person name="Albersmeier A."/>
            <person name="Kalinowski J."/>
            <person name="Ruckert C."/>
        </authorList>
    </citation>
    <scope>NUCLEOTIDE SEQUENCE</scope>
    <source>
        <strain evidence="1">CGMCC 4.7272</strain>
    </source>
</reference>
<keyword evidence="2" id="KW-1185">Reference proteome</keyword>
<reference evidence="1" key="2">
    <citation type="submission" date="2020-09" db="EMBL/GenBank/DDBJ databases">
        <authorList>
            <person name="Sun Q."/>
            <person name="Zhou Y."/>
        </authorList>
    </citation>
    <scope>NUCLEOTIDE SEQUENCE</scope>
    <source>
        <strain evidence="1">CGMCC 4.7272</strain>
    </source>
</reference>
<sequence>MSMWIGRPGSLREIRDGASRFERSPDLGVSEFRALGGGVTTWVAPVKPRRLVLSWLAMEGDDVAHLDRLARRIGGNGPIAVLDPLAANLFKPAQADATTDALITAWFLASAAGTGSVAFDPGALVFTFKPTTADGAVGWAGTVFGNYPAAPGMRVSLAAPPAFPATSTVKIDWKTTSGTHVATSSAVGRVLNAVAPAGVGSFTPVVVPGAVGTYSLAGACVAVDSTAVAGRPGEGCPAYSITDYTHAATSGNGAYRDIGLTLVEVTGAAG</sequence>
<organism evidence="1 2">
    <name type="scientific">Streptomyces lacrimifluminis</name>
    <dbReference type="NCBI Taxonomy" id="1500077"/>
    <lineage>
        <taxon>Bacteria</taxon>
        <taxon>Bacillati</taxon>
        <taxon>Actinomycetota</taxon>
        <taxon>Actinomycetes</taxon>
        <taxon>Kitasatosporales</taxon>
        <taxon>Streptomycetaceae</taxon>
        <taxon>Streptomyces</taxon>
    </lineage>
</organism>
<name>A0A917KRZ3_9ACTN</name>
<evidence type="ECO:0000313" key="1">
    <source>
        <dbReference type="EMBL" id="GGJ25034.1"/>
    </source>
</evidence>
<dbReference type="Proteomes" id="UP000625682">
    <property type="component" value="Unassembled WGS sequence"/>
</dbReference>
<accession>A0A917KRZ3</accession>
<dbReference type="RefSeq" id="WP_189147109.1">
    <property type="nucleotide sequence ID" value="NZ_BAABER010000002.1"/>
</dbReference>
<proteinExistence type="predicted"/>
<protein>
    <submittedName>
        <fullName evidence="1">Uncharacterized protein</fullName>
    </submittedName>
</protein>
<evidence type="ECO:0000313" key="2">
    <source>
        <dbReference type="Proteomes" id="UP000625682"/>
    </source>
</evidence>
<dbReference type="AlphaFoldDB" id="A0A917KRZ3"/>
<comment type="caution">
    <text evidence="1">The sequence shown here is derived from an EMBL/GenBank/DDBJ whole genome shotgun (WGS) entry which is preliminary data.</text>
</comment>